<evidence type="ECO:0000256" key="8">
    <source>
        <dbReference type="ARBA" id="ARBA00023012"/>
    </source>
</evidence>
<keyword evidence="10" id="KW-1133">Transmembrane helix</keyword>
<dbReference type="Proteomes" id="UP001596298">
    <property type="component" value="Unassembled WGS sequence"/>
</dbReference>
<feature type="transmembrane region" description="Helical" evidence="10">
    <location>
        <begin position="82"/>
        <end position="99"/>
    </location>
</feature>
<keyword evidence="7" id="KW-0067">ATP-binding</keyword>
<evidence type="ECO:0000259" key="12">
    <source>
        <dbReference type="Pfam" id="PF07730"/>
    </source>
</evidence>
<reference evidence="14" key="1">
    <citation type="journal article" date="2019" name="Int. J. Syst. Evol. Microbiol.">
        <title>The Global Catalogue of Microorganisms (GCM) 10K type strain sequencing project: providing services to taxonomists for standard genome sequencing and annotation.</title>
        <authorList>
            <consortium name="The Broad Institute Genomics Platform"/>
            <consortium name="The Broad Institute Genome Sequencing Center for Infectious Disease"/>
            <person name="Wu L."/>
            <person name="Ma J."/>
        </authorList>
    </citation>
    <scope>NUCLEOTIDE SEQUENCE [LARGE SCALE GENOMIC DNA]</scope>
    <source>
        <strain evidence="14">CCUG 58127</strain>
    </source>
</reference>
<comment type="catalytic activity">
    <reaction evidence="1">
        <text>ATP + protein L-histidine = ADP + protein N-phospho-L-histidine.</text>
        <dbReference type="EC" id="2.7.13.3"/>
    </reaction>
</comment>
<feature type="compositionally biased region" description="Basic and acidic residues" evidence="9">
    <location>
        <begin position="430"/>
        <end position="442"/>
    </location>
</feature>
<dbReference type="Pfam" id="PF07730">
    <property type="entry name" value="HisKA_3"/>
    <property type="match status" value="1"/>
</dbReference>
<dbReference type="CDD" id="cd16917">
    <property type="entry name" value="HATPase_UhpB-NarQ-NarX-like"/>
    <property type="match status" value="1"/>
</dbReference>
<dbReference type="SUPFAM" id="SSF55874">
    <property type="entry name" value="ATPase domain of HSP90 chaperone/DNA topoisomerase II/histidine kinase"/>
    <property type="match status" value="1"/>
</dbReference>
<proteinExistence type="predicted"/>
<evidence type="ECO:0000259" key="11">
    <source>
        <dbReference type="Pfam" id="PF02518"/>
    </source>
</evidence>
<evidence type="ECO:0000256" key="9">
    <source>
        <dbReference type="SAM" id="MobiDB-lite"/>
    </source>
</evidence>
<organism evidence="13 14">
    <name type="scientific">Flexivirga alba</name>
    <dbReference type="NCBI Taxonomy" id="702742"/>
    <lineage>
        <taxon>Bacteria</taxon>
        <taxon>Bacillati</taxon>
        <taxon>Actinomycetota</taxon>
        <taxon>Actinomycetes</taxon>
        <taxon>Micrococcales</taxon>
        <taxon>Dermacoccaceae</taxon>
        <taxon>Flexivirga</taxon>
    </lineage>
</organism>
<feature type="transmembrane region" description="Helical" evidence="10">
    <location>
        <begin position="161"/>
        <end position="181"/>
    </location>
</feature>
<evidence type="ECO:0000256" key="3">
    <source>
        <dbReference type="ARBA" id="ARBA00022553"/>
    </source>
</evidence>
<accession>A0ABW2ACN1</accession>
<dbReference type="RefSeq" id="WP_382398868.1">
    <property type="nucleotide sequence ID" value="NZ_JBHSWH010000001.1"/>
</dbReference>
<feature type="domain" description="Histidine kinase/HSP90-like ATPase" evidence="11">
    <location>
        <begin position="326"/>
        <end position="417"/>
    </location>
</feature>
<feature type="domain" description="Signal transduction histidine kinase subgroup 3 dimerisation and phosphoacceptor" evidence="12">
    <location>
        <begin position="206"/>
        <end position="271"/>
    </location>
</feature>
<dbReference type="Pfam" id="PF02518">
    <property type="entry name" value="HATPase_c"/>
    <property type="match status" value="1"/>
</dbReference>
<comment type="caution">
    <text evidence="13">The sequence shown here is derived from an EMBL/GenBank/DDBJ whole genome shotgun (WGS) entry which is preliminary data.</text>
</comment>
<evidence type="ECO:0000256" key="5">
    <source>
        <dbReference type="ARBA" id="ARBA00022741"/>
    </source>
</evidence>
<evidence type="ECO:0000256" key="1">
    <source>
        <dbReference type="ARBA" id="ARBA00000085"/>
    </source>
</evidence>
<name>A0ABW2ACN1_9MICO</name>
<dbReference type="Gene3D" id="3.30.565.10">
    <property type="entry name" value="Histidine kinase-like ATPase, C-terminal domain"/>
    <property type="match status" value="1"/>
</dbReference>
<keyword evidence="8" id="KW-0902">Two-component regulatory system</keyword>
<evidence type="ECO:0000256" key="10">
    <source>
        <dbReference type="SAM" id="Phobius"/>
    </source>
</evidence>
<keyword evidence="4" id="KW-0808">Transferase</keyword>
<dbReference type="GO" id="GO:0016301">
    <property type="term" value="F:kinase activity"/>
    <property type="evidence" value="ECO:0007669"/>
    <property type="project" value="UniProtKB-KW"/>
</dbReference>
<sequence length="442" mass="47310">MSTTSQRRQPGRDLVVAGWAWLTEPGDRPTRADRSATAIALVVMLAAVILRSRHAEYPGAERLVFTVLAWLPLLVRTRWPGLVLVATLFVEALQLIVMRDQGADIPTAVAVAAYQPVPVATMLAVYTVATRRPQQQGWLTASAVAGFLAIVALLFQPLSLWGTDLVMVELVVLAAVPGVISRSRQDQRLRRARSAADNTRQAVIEERLRIARELHDALAHNLTLINAQAGVADYLMTQDPESARAALWGITTHTSAAIDDLRGTIGLLRRDGDPAHSEPRGADDPLAPLPGVRALGSLLDRFRAAGVEVVMVVYGEPFDLPQQVDLAVYRIVQEAVTNAAKHASGAEVAVAMTWTDAEVGIAIHNAAGRDAVRPPATAGTGHGLIGMRERALAVGGTFRAGATADGGFAVAARLPVPRRRHRADGDIPPEPDRESPERHGAP</sequence>
<keyword evidence="10" id="KW-0472">Membrane</keyword>
<dbReference type="InterPro" id="IPR011712">
    <property type="entry name" value="Sig_transdc_His_kin_sub3_dim/P"/>
</dbReference>
<protein>
    <recommendedName>
        <fullName evidence="2">histidine kinase</fullName>
        <ecNumber evidence="2">2.7.13.3</ecNumber>
    </recommendedName>
</protein>
<keyword evidence="3" id="KW-0597">Phosphoprotein</keyword>
<dbReference type="InterPro" id="IPR036890">
    <property type="entry name" value="HATPase_C_sf"/>
</dbReference>
<gene>
    <name evidence="13" type="ORF">ACFQDH_04480</name>
</gene>
<evidence type="ECO:0000256" key="7">
    <source>
        <dbReference type="ARBA" id="ARBA00022840"/>
    </source>
</evidence>
<keyword evidence="6 13" id="KW-0418">Kinase</keyword>
<evidence type="ECO:0000256" key="2">
    <source>
        <dbReference type="ARBA" id="ARBA00012438"/>
    </source>
</evidence>
<keyword evidence="10" id="KW-0812">Transmembrane</keyword>
<keyword evidence="14" id="KW-1185">Reference proteome</keyword>
<dbReference type="InterPro" id="IPR050482">
    <property type="entry name" value="Sensor_HK_TwoCompSys"/>
</dbReference>
<feature type="transmembrane region" description="Helical" evidence="10">
    <location>
        <begin position="105"/>
        <end position="126"/>
    </location>
</feature>
<dbReference type="Gene3D" id="1.20.5.1930">
    <property type="match status" value="1"/>
</dbReference>
<dbReference type="EMBL" id="JBHSWH010000001">
    <property type="protein sequence ID" value="MFC6704541.1"/>
    <property type="molecule type" value="Genomic_DNA"/>
</dbReference>
<feature type="region of interest" description="Disordered" evidence="9">
    <location>
        <begin position="415"/>
        <end position="442"/>
    </location>
</feature>
<dbReference type="InterPro" id="IPR003594">
    <property type="entry name" value="HATPase_dom"/>
</dbReference>
<dbReference type="EC" id="2.7.13.3" evidence="2"/>
<evidence type="ECO:0000256" key="6">
    <source>
        <dbReference type="ARBA" id="ARBA00022777"/>
    </source>
</evidence>
<dbReference type="PANTHER" id="PTHR24421">
    <property type="entry name" value="NITRATE/NITRITE SENSOR PROTEIN NARX-RELATED"/>
    <property type="match status" value="1"/>
</dbReference>
<evidence type="ECO:0000256" key="4">
    <source>
        <dbReference type="ARBA" id="ARBA00022679"/>
    </source>
</evidence>
<evidence type="ECO:0000313" key="13">
    <source>
        <dbReference type="EMBL" id="MFC6704541.1"/>
    </source>
</evidence>
<dbReference type="PANTHER" id="PTHR24421:SF10">
    <property type="entry name" value="NITRATE_NITRITE SENSOR PROTEIN NARQ"/>
    <property type="match status" value="1"/>
</dbReference>
<feature type="transmembrane region" description="Helical" evidence="10">
    <location>
        <begin position="138"/>
        <end position="155"/>
    </location>
</feature>
<keyword evidence="5" id="KW-0547">Nucleotide-binding</keyword>
<evidence type="ECO:0000313" key="14">
    <source>
        <dbReference type="Proteomes" id="UP001596298"/>
    </source>
</evidence>